<dbReference type="EMBL" id="FOJA01000001">
    <property type="protein sequence ID" value="SEV89072.1"/>
    <property type="molecule type" value="Genomic_DNA"/>
</dbReference>
<accession>A0A1I0MLN7</accession>
<proteinExistence type="predicted"/>
<keyword evidence="1" id="KW-0472">Membrane</keyword>
<evidence type="ECO:0000256" key="1">
    <source>
        <dbReference type="SAM" id="Phobius"/>
    </source>
</evidence>
<dbReference type="Proteomes" id="UP000198518">
    <property type="component" value="Unassembled WGS sequence"/>
</dbReference>
<dbReference type="STRING" id="355548.SAMN04487945_0165"/>
<name>A0A1I0MLN7_9EURY</name>
<dbReference type="AlphaFoldDB" id="A0A1I0MLN7"/>
<keyword evidence="1" id="KW-1133">Transmembrane helix</keyword>
<feature type="transmembrane region" description="Helical" evidence="1">
    <location>
        <begin position="78"/>
        <end position="100"/>
    </location>
</feature>
<organism evidence="2 3">
    <name type="scientific">Halobacterium jilantaiense</name>
    <dbReference type="NCBI Taxonomy" id="355548"/>
    <lineage>
        <taxon>Archaea</taxon>
        <taxon>Methanobacteriati</taxon>
        <taxon>Methanobacteriota</taxon>
        <taxon>Stenosarchaea group</taxon>
        <taxon>Halobacteria</taxon>
        <taxon>Halobacteriales</taxon>
        <taxon>Halobacteriaceae</taxon>
        <taxon>Halobacterium</taxon>
    </lineage>
</organism>
<evidence type="ECO:0000313" key="2">
    <source>
        <dbReference type="EMBL" id="SEV89072.1"/>
    </source>
</evidence>
<keyword evidence="3" id="KW-1185">Reference proteome</keyword>
<protein>
    <submittedName>
        <fullName evidence="2">Uncharacterized protein</fullName>
    </submittedName>
</protein>
<keyword evidence="1" id="KW-0812">Transmembrane</keyword>
<feature type="transmembrane region" description="Helical" evidence="1">
    <location>
        <begin position="42"/>
        <end position="66"/>
    </location>
</feature>
<dbReference type="RefSeq" id="WP_089667254.1">
    <property type="nucleotide sequence ID" value="NZ_FOJA01000001.1"/>
</dbReference>
<reference evidence="2 3" key="1">
    <citation type="submission" date="2016-10" db="EMBL/GenBank/DDBJ databases">
        <authorList>
            <person name="de Groot N.N."/>
        </authorList>
    </citation>
    <scope>NUCLEOTIDE SEQUENCE [LARGE SCALE GENOMIC DNA]</scope>
    <source>
        <strain evidence="2 3">CGMCC 1.5337</strain>
    </source>
</reference>
<feature type="transmembrane region" description="Helical" evidence="1">
    <location>
        <begin position="112"/>
        <end position="138"/>
    </location>
</feature>
<evidence type="ECO:0000313" key="3">
    <source>
        <dbReference type="Proteomes" id="UP000198518"/>
    </source>
</evidence>
<gene>
    <name evidence="2" type="ORF">SAMN04487945_0165</name>
</gene>
<sequence>MTRSNTSLVAGFVIGLVYNPFRVALLDIVSPLGGGPLGMENSAIVVTLLPLVVIPGAAVGAGYVLGNRSPNGALGLPMVAFSVAVVLGLAAGIWVASVVFPDAATVPTNWRSVGFIAASFAPPTVHAGVAALAGVLVADRNR</sequence>